<dbReference type="PROSITE" id="PS50966">
    <property type="entry name" value="ZF_SWIM"/>
    <property type="match status" value="1"/>
</dbReference>
<comment type="caution">
    <text evidence="3">The sequence shown here is derived from an EMBL/GenBank/DDBJ whole genome shotgun (WGS) entry which is preliminary data.</text>
</comment>
<keyword evidence="1" id="KW-0863">Zinc-finger</keyword>
<sequence length="496" mass="58190">MILNEDIIVSLSGDLIFKWGVEYYNKGLVEDFNVCMESNHNSQVNTYYIDAWVHEKEDLAFNVQISFNDLEGFTVFYCDCGELGADKSGCLPCKHVVAVLYKYLKEKQYNSLKARSLMKCEKLIGDMEHSLFYIENKKIPLNINMNYIFNLDGDMPYSIEIKVGKDKCYVVKDVSQFLDTVYQGGAIEFGKGFFFDSLYYEFCGENKKILDILLEIYEIDRMKGESLAYFPSKNRLIYGKRVFIVESHLRRFLQLMNNRVFSCFVNGEVYKDVKYLEEDMPLEFLMTTSESFIILKHNHEIPIALTEKRDLFFFKGNIYRPSKKQLEVYGCIYNNFMENRVTSLTFNAKDIDKLSYCILPSLRYISERVIISKDLKVILKEEKLDVEFYLDFNNKSIECTLIFNYGGYRINPLEGLNKKRYNEKNRIIRDMTKELEISGLLKKLGFLEEKNFYVLKDSDLIISFNEEGKNILDNKGKVEATAKYKHYLSSRNKRLG</sequence>
<feature type="domain" description="SWIM-type" evidence="2">
    <location>
        <begin position="61"/>
        <end position="104"/>
    </location>
</feature>
<reference evidence="3 4" key="1">
    <citation type="submission" date="2021-06" db="EMBL/GenBank/DDBJ databases">
        <authorList>
            <person name="Sun Q."/>
            <person name="Li D."/>
        </authorList>
    </citation>
    <scope>NUCLEOTIDE SEQUENCE [LARGE SCALE GENOMIC DNA]</scope>
    <source>
        <strain evidence="3 4">MSJ-4</strain>
    </source>
</reference>
<accession>A0ABS6F0V7</accession>
<dbReference type="EMBL" id="JAHLQL010000003">
    <property type="protein sequence ID" value="MBU5592137.1"/>
    <property type="molecule type" value="Genomic_DNA"/>
</dbReference>
<proteinExistence type="predicted"/>
<evidence type="ECO:0000313" key="4">
    <source>
        <dbReference type="Proteomes" id="UP000736583"/>
    </source>
</evidence>
<dbReference type="RefSeq" id="WP_216456997.1">
    <property type="nucleotide sequence ID" value="NZ_JAHLQL010000003.1"/>
</dbReference>
<protein>
    <submittedName>
        <fullName evidence="3">SNF2 helicase associated domain-containing protein</fullName>
    </submittedName>
</protein>
<gene>
    <name evidence="3" type="ORF">KQI89_10230</name>
</gene>
<evidence type="ECO:0000259" key="2">
    <source>
        <dbReference type="PROSITE" id="PS50966"/>
    </source>
</evidence>
<dbReference type="InterPro" id="IPR013663">
    <property type="entry name" value="Helicase_SWF/SNF/SWI_bac"/>
</dbReference>
<dbReference type="Pfam" id="PF08455">
    <property type="entry name" value="SNF2_assoc"/>
    <property type="match status" value="1"/>
</dbReference>
<evidence type="ECO:0000313" key="3">
    <source>
        <dbReference type="EMBL" id="MBU5592137.1"/>
    </source>
</evidence>
<dbReference type="Proteomes" id="UP000736583">
    <property type="component" value="Unassembled WGS sequence"/>
</dbReference>
<organism evidence="3 4">
    <name type="scientific">Clostridium simiarum</name>
    <dbReference type="NCBI Taxonomy" id="2841506"/>
    <lineage>
        <taxon>Bacteria</taxon>
        <taxon>Bacillati</taxon>
        <taxon>Bacillota</taxon>
        <taxon>Clostridia</taxon>
        <taxon>Eubacteriales</taxon>
        <taxon>Clostridiaceae</taxon>
        <taxon>Clostridium</taxon>
    </lineage>
</organism>
<keyword evidence="1" id="KW-0862">Zinc</keyword>
<dbReference type="InterPro" id="IPR007527">
    <property type="entry name" value="Znf_SWIM"/>
</dbReference>
<keyword evidence="4" id="KW-1185">Reference proteome</keyword>
<name>A0ABS6F0V7_9CLOT</name>
<evidence type="ECO:0000256" key="1">
    <source>
        <dbReference type="PROSITE-ProRule" id="PRU00325"/>
    </source>
</evidence>
<keyword evidence="1" id="KW-0479">Metal-binding</keyword>